<dbReference type="PROSITE" id="PS51186">
    <property type="entry name" value="GNAT"/>
    <property type="match status" value="1"/>
</dbReference>
<name>A0A0W1RBI1_9EURY</name>
<comment type="caution">
    <text evidence="2">The sequence shown here is derived from an EMBL/GenBank/DDBJ whole genome shotgun (WGS) entry which is preliminary data.</text>
</comment>
<feature type="domain" description="N-acetyltransferase" evidence="1">
    <location>
        <begin position="1"/>
        <end position="161"/>
    </location>
</feature>
<dbReference type="STRING" id="1514971.AUR64_08505"/>
<dbReference type="SUPFAM" id="SSF55729">
    <property type="entry name" value="Acyl-CoA N-acyltransferases (Nat)"/>
    <property type="match status" value="1"/>
</dbReference>
<dbReference type="Gene3D" id="3.40.630.30">
    <property type="match status" value="1"/>
</dbReference>
<dbReference type="PANTHER" id="PTHR43072">
    <property type="entry name" value="N-ACETYLTRANSFERASE"/>
    <property type="match status" value="1"/>
</dbReference>
<evidence type="ECO:0000259" key="1">
    <source>
        <dbReference type="PROSITE" id="PS51186"/>
    </source>
</evidence>
<protein>
    <recommendedName>
        <fullName evidence="1">N-acetyltransferase domain-containing protein</fullName>
    </recommendedName>
</protein>
<dbReference type="Proteomes" id="UP000054387">
    <property type="component" value="Unassembled WGS sequence"/>
</dbReference>
<dbReference type="InterPro" id="IPR016181">
    <property type="entry name" value="Acyl_CoA_acyltransferase"/>
</dbReference>
<evidence type="ECO:0000313" key="2">
    <source>
        <dbReference type="EMBL" id="KTG10469.1"/>
    </source>
</evidence>
<proteinExistence type="predicted"/>
<dbReference type="Pfam" id="PF13420">
    <property type="entry name" value="Acetyltransf_4"/>
    <property type="match status" value="1"/>
</dbReference>
<accession>A0A0W1RBI1</accession>
<dbReference type="CDD" id="cd04301">
    <property type="entry name" value="NAT_SF"/>
    <property type="match status" value="1"/>
</dbReference>
<dbReference type="RefSeq" id="WP_058581821.1">
    <property type="nucleotide sequence ID" value="NZ_LOPU01000018.1"/>
</dbReference>
<keyword evidence="3" id="KW-1185">Reference proteome</keyword>
<organism evidence="2 3">
    <name type="scientific">Haloprofundus marisrubri</name>
    <dbReference type="NCBI Taxonomy" id="1514971"/>
    <lineage>
        <taxon>Archaea</taxon>
        <taxon>Methanobacteriati</taxon>
        <taxon>Methanobacteriota</taxon>
        <taxon>Stenosarchaea group</taxon>
        <taxon>Halobacteria</taxon>
        <taxon>Halobacteriales</taxon>
        <taxon>Haloferacaceae</taxon>
        <taxon>Haloprofundus</taxon>
    </lineage>
</organism>
<dbReference type="NCBIfam" id="NF040504">
    <property type="entry name" value="resist_ArsN1b"/>
    <property type="match status" value="1"/>
</dbReference>
<dbReference type="AlphaFoldDB" id="A0A0W1RBI1"/>
<dbReference type="GO" id="GO:0016747">
    <property type="term" value="F:acyltransferase activity, transferring groups other than amino-acyl groups"/>
    <property type="evidence" value="ECO:0007669"/>
    <property type="project" value="InterPro"/>
</dbReference>
<evidence type="ECO:0000313" key="3">
    <source>
        <dbReference type="Proteomes" id="UP000054387"/>
    </source>
</evidence>
<dbReference type="PANTHER" id="PTHR43072:SF8">
    <property type="entry name" value="ACYLTRANSFERASE FABY-RELATED"/>
    <property type="match status" value="1"/>
</dbReference>
<gene>
    <name evidence="2" type="ORF">AUR64_08505</name>
</gene>
<dbReference type="EMBL" id="LOPU01000018">
    <property type="protein sequence ID" value="KTG10469.1"/>
    <property type="molecule type" value="Genomic_DNA"/>
</dbReference>
<dbReference type="InterPro" id="IPR000182">
    <property type="entry name" value="GNAT_dom"/>
</dbReference>
<sequence>MIRLATPDDAEAVQRLYAPYVRDTAISFERTPPTHAEMRTRMTTTLDSLPWLVYEKEGRILGYAYAGAHREREAYQWSVDLSVYVAADAHRRGIARGLYTALFGILDAQGYVNLYAGTTIPNPRSVGFHRAMGFESVGVYENVGYKHGEWHDVQWFSRTLRSHPENPDPPVPLAAVRETPAFERALDAGNEEIDD</sequence>
<reference evidence="2 3" key="1">
    <citation type="submission" date="2015-12" db="EMBL/GenBank/DDBJ databases">
        <title>Haloprofundus marisrubri gen. nov., sp. nov., an extremely halophilic archaeon isolated from the Discovery deep brine-seawater interface in the Red Sea.</title>
        <authorList>
            <person name="Zhang G."/>
            <person name="Stingl U."/>
            <person name="Rashid M."/>
        </authorList>
    </citation>
    <scope>NUCLEOTIDE SEQUENCE [LARGE SCALE GENOMIC DNA]</scope>
    <source>
        <strain evidence="2 3">SB9</strain>
    </source>
</reference>